<organism evidence="1 2">
    <name type="scientific">Orbilia ellipsospora</name>
    <dbReference type="NCBI Taxonomy" id="2528407"/>
    <lineage>
        <taxon>Eukaryota</taxon>
        <taxon>Fungi</taxon>
        <taxon>Dikarya</taxon>
        <taxon>Ascomycota</taxon>
        <taxon>Pezizomycotina</taxon>
        <taxon>Orbiliomycetes</taxon>
        <taxon>Orbiliales</taxon>
        <taxon>Orbiliaceae</taxon>
        <taxon>Orbilia</taxon>
    </lineage>
</organism>
<protein>
    <submittedName>
        <fullName evidence="1">Uncharacterized protein</fullName>
    </submittedName>
</protein>
<name>A0AAV9XA38_9PEZI</name>
<dbReference type="EMBL" id="JAVHJO010000007">
    <property type="protein sequence ID" value="KAK6538831.1"/>
    <property type="molecule type" value="Genomic_DNA"/>
</dbReference>
<gene>
    <name evidence="1" type="ORF">TWF694_010396</name>
</gene>
<dbReference type="Proteomes" id="UP001365542">
    <property type="component" value="Unassembled WGS sequence"/>
</dbReference>
<dbReference type="AlphaFoldDB" id="A0AAV9XA38"/>
<accession>A0AAV9XA38</accession>
<evidence type="ECO:0000313" key="1">
    <source>
        <dbReference type="EMBL" id="KAK6538831.1"/>
    </source>
</evidence>
<proteinExistence type="predicted"/>
<comment type="caution">
    <text evidence="1">The sequence shown here is derived from an EMBL/GenBank/DDBJ whole genome shotgun (WGS) entry which is preliminary data.</text>
</comment>
<reference evidence="1 2" key="1">
    <citation type="submission" date="2019-10" db="EMBL/GenBank/DDBJ databases">
        <authorList>
            <person name="Palmer J.M."/>
        </authorList>
    </citation>
    <scope>NUCLEOTIDE SEQUENCE [LARGE SCALE GENOMIC DNA]</scope>
    <source>
        <strain evidence="1 2">TWF694</strain>
    </source>
</reference>
<evidence type="ECO:0000313" key="2">
    <source>
        <dbReference type="Proteomes" id="UP001365542"/>
    </source>
</evidence>
<keyword evidence="2" id="KW-1185">Reference proteome</keyword>
<sequence>MPQAPGIVKSASGGNRFTASFVIDGIQYNLVGNLSPSVEEFNSFDASLEYNSAADLTSNQNFQGRLGNADLSFSFENGTKITGSLQMPQGMKTEVNGAGTWVVVN</sequence>